<feature type="compositionally biased region" description="Basic and acidic residues" evidence="1">
    <location>
        <begin position="727"/>
        <end position="739"/>
    </location>
</feature>
<feature type="compositionally biased region" description="Basic and acidic residues" evidence="1">
    <location>
        <begin position="348"/>
        <end position="377"/>
    </location>
</feature>
<comment type="caution">
    <text evidence="2">The sequence shown here is derived from an EMBL/GenBank/DDBJ whole genome shotgun (WGS) entry which is preliminary data.</text>
</comment>
<feature type="region of interest" description="Disordered" evidence="1">
    <location>
        <begin position="1"/>
        <end position="305"/>
    </location>
</feature>
<evidence type="ECO:0000256" key="1">
    <source>
        <dbReference type="SAM" id="MobiDB-lite"/>
    </source>
</evidence>
<reference evidence="2" key="2">
    <citation type="journal article" date="2023" name="IMA Fungus">
        <title>Comparative genomic study of the Penicillium genus elucidates a diverse pangenome and 15 lateral gene transfer events.</title>
        <authorList>
            <person name="Petersen C."/>
            <person name="Sorensen T."/>
            <person name="Nielsen M.R."/>
            <person name="Sondergaard T.E."/>
            <person name="Sorensen J.L."/>
            <person name="Fitzpatrick D.A."/>
            <person name="Frisvad J.C."/>
            <person name="Nielsen K.L."/>
        </authorList>
    </citation>
    <scope>NUCLEOTIDE SEQUENCE</scope>
    <source>
        <strain evidence="2">IBT 30069</strain>
    </source>
</reference>
<feature type="compositionally biased region" description="Basic and acidic residues" evidence="1">
    <location>
        <begin position="280"/>
        <end position="305"/>
    </location>
</feature>
<gene>
    <name evidence="2" type="ORF">N7456_012415</name>
</gene>
<feature type="compositionally biased region" description="Polar residues" evidence="1">
    <location>
        <begin position="240"/>
        <end position="262"/>
    </location>
</feature>
<feature type="compositionally biased region" description="Acidic residues" evidence="1">
    <location>
        <begin position="445"/>
        <end position="454"/>
    </location>
</feature>
<organism evidence="2 3">
    <name type="scientific">Penicillium angulare</name>
    <dbReference type="NCBI Taxonomy" id="116970"/>
    <lineage>
        <taxon>Eukaryota</taxon>
        <taxon>Fungi</taxon>
        <taxon>Dikarya</taxon>
        <taxon>Ascomycota</taxon>
        <taxon>Pezizomycotina</taxon>
        <taxon>Eurotiomycetes</taxon>
        <taxon>Eurotiomycetidae</taxon>
        <taxon>Eurotiales</taxon>
        <taxon>Aspergillaceae</taxon>
        <taxon>Penicillium</taxon>
    </lineage>
</organism>
<evidence type="ECO:0000313" key="3">
    <source>
        <dbReference type="Proteomes" id="UP001149165"/>
    </source>
</evidence>
<dbReference type="EMBL" id="JAPQKH010000007">
    <property type="protein sequence ID" value="KAJ5088799.1"/>
    <property type="molecule type" value="Genomic_DNA"/>
</dbReference>
<protein>
    <submittedName>
        <fullName evidence="2">Uncharacterized protein</fullName>
    </submittedName>
</protein>
<evidence type="ECO:0000313" key="2">
    <source>
        <dbReference type="EMBL" id="KAJ5088799.1"/>
    </source>
</evidence>
<feature type="compositionally biased region" description="Pro residues" evidence="1">
    <location>
        <begin position="711"/>
        <end position="725"/>
    </location>
</feature>
<name>A0A9W9K0N4_9EURO</name>
<feature type="region of interest" description="Disordered" evidence="1">
    <location>
        <begin position="501"/>
        <end position="578"/>
    </location>
</feature>
<dbReference type="OrthoDB" id="5244050at2759"/>
<feature type="compositionally biased region" description="Low complexity" evidence="1">
    <location>
        <begin position="139"/>
        <end position="164"/>
    </location>
</feature>
<dbReference type="AlphaFoldDB" id="A0A9W9K0N4"/>
<proteinExistence type="predicted"/>
<dbReference type="Proteomes" id="UP001149165">
    <property type="component" value="Unassembled WGS sequence"/>
</dbReference>
<feature type="compositionally biased region" description="Basic and acidic residues" evidence="1">
    <location>
        <begin position="566"/>
        <end position="575"/>
    </location>
</feature>
<feature type="compositionally biased region" description="Low complexity" evidence="1">
    <location>
        <begin position="227"/>
        <end position="238"/>
    </location>
</feature>
<accession>A0A9W9K0N4</accession>
<feature type="compositionally biased region" description="Low complexity" evidence="1">
    <location>
        <begin position="416"/>
        <end position="428"/>
    </location>
</feature>
<feature type="region of interest" description="Disordered" evidence="1">
    <location>
        <begin position="334"/>
        <end position="470"/>
    </location>
</feature>
<feature type="compositionally biased region" description="Polar residues" evidence="1">
    <location>
        <begin position="73"/>
        <end position="88"/>
    </location>
</feature>
<feature type="compositionally biased region" description="Low complexity" evidence="1">
    <location>
        <begin position="516"/>
        <end position="545"/>
    </location>
</feature>
<keyword evidence="3" id="KW-1185">Reference proteome</keyword>
<feature type="compositionally biased region" description="Polar residues" evidence="1">
    <location>
        <begin position="381"/>
        <end position="398"/>
    </location>
</feature>
<feature type="compositionally biased region" description="Polar residues" evidence="1">
    <location>
        <begin position="674"/>
        <end position="700"/>
    </location>
</feature>
<sequence length="775" mass="86391">MAPRDKSPVHVPLRTSSRNSLHSEAMGSQDQGSFIERKTSKAQRILGTDLPIHENQSQWEKPQKQPKSRRSSLRTPDSSTRKQQSNSGFHPFPHAVTSDRMIPPQNLRVRASSPLLGQEYLSQDPAPPLPKPSKRIHPSSSSSTLFSYFTSKESSSKSNPTTPKGLQPRINNMLGLDPQVTYKQQQPAAPAPKESKRKLRPPRIDLSILFPKPRNQAPPLFSPQRMTSSPSPVSTVVSDYPTNNYPTHNRLDSVTSKSSAATSRRFGDPLPQRTSAIHNEAPKQHVDRSDLLSIPESKDSDWYDRPFERTVGTSEIDLALDRYAGRRSLFSRSSVYTNSREQLQPQPEQRRPSEASNNTRRDQSPARVEQSRKEKDVYLSPRSQPQARHPQHQQSQIITPPVQPWRQKDRSNSQGAKSAITKKSSKSTLKNKDLQNTSVLCLSSSEDETEDDERETPVADPRTPNKNFRDSVATYGDFDAEIYTASTAQAATGKMLKKVDRAVSTSSSHGSHKNSQRSQSVRQHSSHPSKSSTATRRTTQSRRSSGIPAITEPDLVDRLPQPPQRTPHELKEMNRRSRVIAVTRQEQDLLEAMRTRKGKITPSIFNYNTGPGTEADRNSVLSVPSRDSFCGSDTSFLRLSAAFPPFPQRSDQGASHIDKDGSPSQSSSSDTEQKTGNSSASTAYSESLPSPATSVASPLTPTLPIHRFSPLPSPKPPPRGPPPAIPEDQKQHARRRTDSSEAIMLNDEPKRKHDLPLWSFDFDWNHDRNSVTAVH</sequence>
<reference evidence="2" key="1">
    <citation type="submission" date="2022-11" db="EMBL/GenBank/DDBJ databases">
        <authorList>
            <person name="Petersen C."/>
        </authorList>
    </citation>
    <scope>NUCLEOTIDE SEQUENCE</scope>
    <source>
        <strain evidence="2">IBT 30069</strain>
    </source>
</reference>
<feature type="region of interest" description="Disordered" evidence="1">
    <location>
        <begin position="643"/>
        <end position="757"/>
    </location>
</feature>
<feature type="compositionally biased region" description="Polar residues" evidence="1">
    <location>
        <begin position="14"/>
        <end position="32"/>
    </location>
</feature>